<feature type="domain" description="Peroxiredoxin C-terminal" evidence="7">
    <location>
        <begin position="62"/>
        <end position="87"/>
    </location>
</feature>
<keyword evidence="2" id="KW-0575">Peroxidase</keyword>
<evidence type="ECO:0000256" key="5">
    <source>
        <dbReference type="ARBA" id="ARBA00023284"/>
    </source>
</evidence>
<evidence type="ECO:0000313" key="9">
    <source>
        <dbReference type="Proteomes" id="UP000216752"/>
    </source>
</evidence>
<proteinExistence type="inferred from homology"/>
<protein>
    <submittedName>
        <fullName evidence="8">Selenocysteine-containing peroxiredoxin PrxU</fullName>
    </submittedName>
</protein>
<evidence type="ECO:0000259" key="7">
    <source>
        <dbReference type="Pfam" id="PF10417"/>
    </source>
</evidence>
<evidence type="ECO:0000256" key="1">
    <source>
        <dbReference type="ARBA" id="ARBA00009796"/>
    </source>
</evidence>
<dbReference type="InterPro" id="IPR019479">
    <property type="entry name" value="Peroxiredoxin_C"/>
</dbReference>
<organism evidence="8 9">
    <name type="scientific">Sporomusa silvacetica DSM 10669</name>
    <dbReference type="NCBI Taxonomy" id="1123289"/>
    <lineage>
        <taxon>Bacteria</taxon>
        <taxon>Bacillati</taxon>
        <taxon>Bacillota</taxon>
        <taxon>Negativicutes</taxon>
        <taxon>Selenomonadales</taxon>
        <taxon>Sporomusaceae</taxon>
        <taxon>Sporomusa</taxon>
    </lineage>
</organism>
<gene>
    <name evidence="8" type="primary">prxU</name>
    <name evidence="8" type="ORF">SPSIL_029630</name>
</gene>
<reference evidence="8" key="1">
    <citation type="submission" date="2024-05" db="EMBL/GenBank/DDBJ databases">
        <title>Isolation and characterization of Sporomusa carbonis sp. nov., a carboxydotrophic hydrogenogen in the genus of Sporomusa isolated from a charcoal burning pile.</title>
        <authorList>
            <person name="Boeer T."/>
            <person name="Rosenbaum F."/>
            <person name="Eysell L."/>
            <person name="Mueller V."/>
            <person name="Daniel R."/>
            <person name="Poehlein A."/>
        </authorList>
    </citation>
    <scope>NUCLEOTIDE SEQUENCE [LARGE SCALE GENOMIC DNA]</scope>
    <source>
        <strain evidence="8">DSM 10669</strain>
    </source>
</reference>
<keyword evidence="4" id="KW-0560">Oxidoreductase</keyword>
<evidence type="ECO:0000256" key="2">
    <source>
        <dbReference type="ARBA" id="ARBA00022559"/>
    </source>
</evidence>
<dbReference type="InterPro" id="IPR050217">
    <property type="entry name" value="Peroxiredoxin"/>
</dbReference>
<dbReference type="Pfam" id="PF10417">
    <property type="entry name" value="1-cysPrx_C"/>
    <property type="match status" value="1"/>
</dbReference>
<dbReference type="SUPFAM" id="SSF52833">
    <property type="entry name" value="Thioredoxin-like"/>
    <property type="match status" value="1"/>
</dbReference>
<evidence type="ECO:0000259" key="6">
    <source>
        <dbReference type="Pfam" id="PF00578"/>
    </source>
</evidence>
<comment type="similarity">
    <text evidence="1">Belongs to the peroxiredoxin family. AhpC/Prx1 subfamily.</text>
</comment>
<evidence type="ECO:0000313" key="8">
    <source>
        <dbReference type="EMBL" id="XFO66803.1"/>
    </source>
</evidence>
<keyword evidence="3" id="KW-0049">Antioxidant</keyword>
<evidence type="ECO:0000256" key="3">
    <source>
        <dbReference type="ARBA" id="ARBA00022862"/>
    </source>
</evidence>
<name>A0ABZ3IMX5_9FIRM</name>
<keyword evidence="5" id="KW-0676">Redox-active center</keyword>
<sequence length="94" mass="10539">MYPLLSDRNGSISLAYDVLDKEKGAAYRATFIIDPSGRVRYYSVYPREVGRNVWEIIRTLQGIQYGEATGEGVPAGWEPGEPGIKRDFRKVGTI</sequence>
<dbReference type="PANTHER" id="PTHR10681:SF121">
    <property type="entry name" value="ALKYL HYDROPEROXIDE REDUCTASE C"/>
    <property type="match status" value="1"/>
</dbReference>
<feature type="domain" description="Alkyl hydroperoxide reductase subunit C/ Thiol specific antioxidant" evidence="6">
    <location>
        <begin position="2"/>
        <end position="41"/>
    </location>
</feature>
<evidence type="ECO:0000256" key="4">
    <source>
        <dbReference type="ARBA" id="ARBA00023002"/>
    </source>
</evidence>
<dbReference type="Proteomes" id="UP000216752">
    <property type="component" value="Chromosome"/>
</dbReference>
<dbReference type="Gene3D" id="3.40.30.10">
    <property type="entry name" value="Glutaredoxin"/>
    <property type="match status" value="1"/>
</dbReference>
<keyword evidence="9" id="KW-1185">Reference proteome</keyword>
<dbReference type="InterPro" id="IPR036249">
    <property type="entry name" value="Thioredoxin-like_sf"/>
</dbReference>
<dbReference type="InterPro" id="IPR000866">
    <property type="entry name" value="AhpC/TSA"/>
</dbReference>
<accession>A0ABZ3IMX5</accession>
<dbReference type="EMBL" id="CP155573">
    <property type="protein sequence ID" value="XFO66803.1"/>
    <property type="molecule type" value="Genomic_DNA"/>
</dbReference>
<dbReference type="PANTHER" id="PTHR10681">
    <property type="entry name" value="THIOREDOXIN PEROXIDASE"/>
    <property type="match status" value="1"/>
</dbReference>
<dbReference type="Pfam" id="PF00578">
    <property type="entry name" value="AhpC-TSA"/>
    <property type="match status" value="1"/>
</dbReference>